<evidence type="ECO:0000313" key="2">
    <source>
        <dbReference type="EMBL" id="NEZ58089.1"/>
    </source>
</evidence>
<organism evidence="2 3">
    <name type="scientific">Adonisia turfae CCMR0081</name>
    <dbReference type="NCBI Taxonomy" id="2292702"/>
    <lineage>
        <taxon>Bacteria</taxon>
        <taxon>Bacillati</taxon>
        <taxon>Cyanobacteriota</taxon>
        <taxon>Adonisia</taxon>
        <taxon>Adonisia turfae</taxon>
    </lineage>
</organism>
<dbReference type="InterPro" id="IPR036366">
    <property type="entry name" value="PGBDSf"/>
</dbReference>
<proteinExistence type="predicted"/>
<dbReference type="InterPro" id="IPR002477">
    <property type="entry name" value="Peptidoglycan-bd-like"/>
</dbReference>
<reference evidence="2 3" key="1">
    <citation type="journal article" date="2020" name="Microb. Ecol.">
        <title>Ecogenomics of the Marine Benthic Filamentous Cyanobacterium Adonisia.</title>
        <authorList>
            <person name="Walter J.M."/>
            <person name="Coutinho F.H."/>
            <person name="Leomil L."/>
            <person name="Hargreaves P.I."/>
            <person name="Campeao M.E."/>
            <person name="Vieira V.V."/>
            <person name="Silva B.S."/>
            <person name="Fistarol G.O."/>
            <person name="Salomon P.S."/>
            <person name="Sawabe T."/>
            <person name="Mino S."/>
            <person name="Hosokawa M."/>
            <person name="Miyashita H."/>
            <person name="Maruyama F."/>
            <person name="van Verk M.C."/>
            <person name="Dutilh B.E."/>
            <person name="Thompson C.C."/>
            <person name="Thompson F.L."/>
        </authorList>
    </citation>
    <scope>NUCLEOTIDE SEQUENCE [LARGE SCALE GENOMIC DNA]</scope>
    <source>
        <strain evidence="2 3">CCMR0081</strain>
    </source>
</reference>
<dbReference type="InterPro" id="IPR036365">
    <property type="entry name" value="PGBD-like_sf"/>
</dbReference>
<dbReference type="Pfam" id="PF01471">
    <property type="entry name" value="PG_binding_1"/>
    <property type="match status" value="2"/>
</dbReference>
<dbReference type="AlphaFoldDB" id="A0A6M0RPJ8"/>
<dbReference type="RefSeq" id="WP_163700377.1">
    <property type="nucleotide sequence ID" value="NZ_QXHD01000004.1"/>
</dbReference>
<dbReference type="Gene3D" id="1.10.101.10">
    <property type="entry name" value="PGBD-like superfamily/PGBD"/>
    <property type="match status" value="2"/>
</dbReference>
<evidence type="ECO:0000313" key="3">
    <source>
        <dbReference type="Proteomes" id="UP000481033"/>
    </source>
</evidence>
<dbReference type="InterPro" id="IPR052905">
    <property type="entry name" value="LD-transpeptidase_YkuD-like"/>
</dbReference>
<dbReference type="SUPFAM" id="SSF47090">
    <property type="entry name" value="PGBD-like"/>
    <property type="match status" value="2"/>
</dbReference>
<dbReference type="EMBL" id="QXHD01000004">
    <property type="protein sequence ID" value="NEZ58089.1"/>
    <property type="molecule type" value="Genomic_DNA"/>
</dbReference>
<dbReference type="PANTHER" id="PTHR41533">
    <property type="entry name" value="L,D-TRANSPEPTIDASE HI_1667-RELATED"/>
    <property type="match status" value="1"/>
</dbReference>
<evidence type="ECO:0000259" key="1">
    <source>
        <dbReference type="Pfam" id="PF01471"/>
    </source>
</evidence>
<feature type="domain" description="Peptidoglycan binding-like" evidence="1">
    <location>
        <begin position="16"/>
        <end position="70"/>
    </location>
</feature>
<comment type="caution">
    <text evidence="2">The sequence shown here is derived from an EMBL/GenBank/DDBJ whole genome shotgun (WGS) entry which is preliminary data.</text>
</comment>
<gene>
    <name evidence="2" type="ORF">DXZ20_21060</name>
</gene>
<feature type="domain" description="Peptidoglycan binding-like" evidence="1">
    <location>
        <begin position="87"/>
        <end position="142"/>
    </location>
</feature>
<keyword evidence="3" id="KW-1185">Reference proteome</keyword>
<sequence length="145" mass="16142">MISSTPKALLKLGSSHQKVIKLQQLLSQKVGPISITGIFDYETEIAVKTFQSRMFLKPDGIVGFLTWQALYTNAPVNMPTLRQGCHGSAVESVQELLSIDLYYTGVIHGQFDHEMYQAVKRFQADQGLPTTGVVDALTWRLLSEI</sequence>
<accession>A0A6M0RPJ8</accession>
<dbReference type="Proteomes" id="UP000481033">
    <property type="component" value="Unassembled WGS sequence"/>
</dbReference>
<name>A0A6M0RPJ8_9CYAN</name>
<dbReference type="PANTHER" id="PTHR41533:SF1">
    <property type="entry name" value="L,D-TRANSPEPTIDASE YCBB-RELATED"/>
    <property type="match status" value="1"/>
</dbReference>
<protein>
    <submittedName>
        <fullName evidence="2">Peptidoglycan-binding protein</fullName>
    </submittedName>
</protein>